<sequence length="512" mass="55726">MSALLADRVVKLPEGGEIGERREGAGEEVFLEREGGEVGELVEGGEKGAGEGFGGEVNGGDLGGGVVGDVGLGVGVKLVATQSKVVAIISKVAAVMALNSLSNLSPSLFFPPHFALEALQIMGGKASQITSISNAFLSPHSRPFIGFYFAKEQLGPGHEVTIMTVVEALGKLVLFQGTYLHLKEIKAAQGIKITAQNTLFSSIKKYGLEHVIAGTGLYVLGPHDDIEDIKESALEDMQSVLSRIDKSGEGVCVQASTLGSLEALLEFLPAVNIHVSGISIGQVHKKDVMKACVMLEKKKEFATILAFDVKVTLETRELADEAGVMNFIILPISLTMSRRKRRKKLLKRRLSHVFSRLCPTAFVTGKIPIFWGLTFSKELVRKLVQVLTYAVANPQDGLAQEFSTLLQRLIAPGEIPSSCGLPNERKTPETSDMPGRHLQQKVCCHKQMEKAILKALHTEGLNNLFVQNKPFDCERFDYKFDKWILGGQWSSVDRLKTLLFKVDNADNDAHYA</sequence>
<dbReference type="SUPFAM" id="SSF52156">
    <property type="entry name" value="Initiation factor IF2/eIF5b, domain 3"/>
    <property type="match status" value="1"/>
</dbReference>
<evidence type="ECO:0000259" key="3">
    <source>
        <dbReference type="Pfam" id="PF11987"/>
    </source>
</evidence>
<dbReference type="InterPro" id="IPR036925">
    <property type="entry name" value="TIF_IF2_dom3_sf"/>
</dbReference>
<dbReference type="Proteomes" id="UP000626092">
    <property type="component" value="Unassembled WGS sequence"/>
</dbReference>
<dbReference type="PANTHER" id="PTHR43381:SF4">
    <property type="entry name" value="EUKARYOTIC TRANSLATION INITIATION FACTOR 5B"/>
    <property type="match status" value="1"/>
</dbReference>
<evidence type="ECO:0000313" key="5">
    <source>
        <dbReference type="Proteomes" id="UP000626092"/>
    </source>
</evidence>
<keyword evidence="5" id="KW-1185">Reference proteome</keyword>
<dbReference type="InterPro" id="IPR015760">
    <property type="entry name" value="TIF_IF2"/>
</dbReference>
<gene>
    <name evidence="4" type="ORF">RHSIM_Rhsim02G0211100</name>
</gene>
<dbReference type="Gene3D" id="2.40.30.10">
    <property type="entry name" value="Translation factors"/>
    <property type="match status" value="1"/>
</dbReference>
<dbReference type="GO" id="GO:0005525">
    <property type="term" value="F:GTP binding"/>
    <property type="evidence" value="ECO:0007669"/>
    <property type="project" value="UniProtKB-KW"/>
</dbReference>
<dbReference type="AlphaFoldDB" id="A0A834LZW9"/>
<dbReference type="InterPro" id="IPR023115">
    <property type="entry name" value="TIF_IF2_dom3"/>
</dbReference>
<evidence type="ECO:0000256" key="1">
    <source>
        <dbReference type="ARBA" id="ARBA00022741"/>
    </source>
</evidence>
<evidence type="ECO:0000256" key="2">
    <source>
        <dbReference type="ARBA" id="ARBA00023134"/>
    </source>
</evidence>
<dbReference type="Pfam" id="PF11987">
    <property type="entry name" value="IF-2"/>
    <property type="match status" value="1"/>
</dbReference>
<protein>
    <recommendedName>
        <fullName evidence="3">Translation initiation factor IF- 2 domain-containing protein</fullName>
    </recommendedName>
</protein>
<evidence type="ECO:0000313" key="4">
    <source>
        <dbReference type="EMBL" id="KAF7151963.1"/>
    </source>
</evidence>
<reference evidence="4" key="1">
    <citation type="submission" date="2019-11" db="EMBL/GenBank/DDBJ databases">
        <authorList>
            <person name="Liu Y."/>
            <person name="Hou J."/>
            <person name="Li T.-Q."/>
            <person name="Guan C.-H."/>
            <person name="Wu X."/>
            <person name="Wu H.-Z."/>
            <person name="Ling F."/>
            <person name="Zhang R."/>
            <person name="Shi X.-G."/>
            <person name="Ren J.-P."/>
            <person name="Chen E.-F."/>
            <person name="Sun J.-M."/>
        </authorList>
    </citation>
    <scope>NUCLEOTIDE SEQUENCE</scope>
    <source>
        <strain evidence="4">Adult_tree_wgs_1</strain>
        <tissue evidence="4">Leaves</tissue>
    </source>
</reference>
<accession>A0A834LZW9</accession>
<dbReference type="GO" id="GO:0003743">
    <property type="term" value="F:translation initiation factor activity"/>
    <property type="evidence" value="ECO:0007669"/>
    <property type="project" value="TreeGrafter"/>
</dbReference>
<dbReference type="Gene3D" id="3.40.50.10050">
    <property type="entry name" value="Translation initiation factor IF- 2, domain 3"/>
    <property type="match status" value="1"/>
</dbReference>
<keyword evidence="1" id="KW-0547">Nucleotide-binding</keyword>
<feature type="domain" description="Translation initiation factor IF- 2" evidence="3">
    <location>
        <begin position="230"/>
        <end position="324"/>
    </location>
</feature>
<comment type="caution">
    <text evidence="4">The sequence shown here is derived from an EMBL/GenBank/DDBJ whole genome shotgun (WGS) entry which is preliminary data.</text>
</comment>
<name>A0A834LZW9_RHOSS</name>
<proteinExistence type="predicted"/>
<dbReference type="EMBL" id="WJXA01000002">
    <property type="protein sequence ID" value="KAF7151963.1"/>
    <property type="molecule type" value="Genomic_DNA"/>
</dbReference>
<dbReference type="FunFam" id="3.40.50.10050:FF:000002">
    <property type="entry name" value="Eukaryotic translation initiation factor 5B"/>
    <property type="match status" value="1"/>
</dbReference>
<dbReference type="OrthoDB" id="4928at2759"/>
<organism evidence="4 5">
    <name type="scientific">Rhododendron simsii</name>
    <name type="common">Sims's rhododendron</name>
    <dbReference type="NCBI Taxonomy" id="118357"/>
    <lineage>
        <taxon>Eukaryota</taxon>
        <taxon>Viridiplantae</taxon>
        <taxon>Streptophyta</taxon>
        <taxon>Embryophyta</taxon>
        <taxon>Tracheophyta</taxon>
        <taxon>Spermatophyta</taxon>
        <taxon>Magnoliopsida</taxon>
        <taxon>eudicotyledons</taxon>
        <taxon>Gunneridae</taxon>
        <taxon>Pentapetalae</taxon>
        <taxon>asterids</taxon>
        <taxon>Ericales</taxon>
        <taxon>Ericaceae</taxon>
        <taxon>Ericoideae</taxon>
        <taxon>Rhodoreae</taxon>
        <taxon>Rhododendron</taxon>
    </lineage>
</organism>
<keyword evidence="2" id="KW-0342">GTP-binding</keyword>
<dbReference type="PANTHER" id="PTHR43381">
    <property type="entry name" value="TRANSLATION INITIATION FACTOR IF-2-RELATED"/>
    <property type="match status" value="1"/>
</dbReference>
<dbReference type="GO" id="GO:0005739">
    <property type="term" value="C:mitochondrion"/>
    <property type="evidence" value="ECO:0007669"/>
    <property type="project" value="TreeGrafter"/>
</dbReference>